<comment type="caution">
    <text evidence="3">The sequence shown here is derived from an EMBL/GenBank/DDBJ whole genome shotgun (WGS) entry which is preliminary data.</text>
</comment>
<evidence type="ECO:0008006" key="5">
    <source>
        <dbReference type="Google" id="ProtNLM"/>
    </source>
</evidence>
<protein>
    <recommendedName>
        <fullName evidence="5">Peptidoglycan binding protein</fullName>
    </recommendedName>
</protein>
<dbReference type="InterPro" id="IPR008565">
    <property type="entry name" value="TtsA-like_GH18_dom"/>
</dbReference>
<dbReference type="Gene3D" id="1.20.141.10">
    <property type="entry name" value="Chitosanase, subunit A, domain 1"/>
    <property type="match status" value="1"/>
</dbReference>
<feature type="domain" description="Peptidoglycan binding" evidence="2">
    <location>
        <begin position="103"/>
        <end position="162"/>
    </location>
</feature>
<evidence type="ECO:0000313" key="3">
    <source>
        <dbReference type="EMBL" id="MCK8787094.1"/>
    </source>
</evidence>
<dbReference type="RefSeq" id="WP_248669149.1">
    <property type="nucleotide sequence ID" value="NZ_JALPRX010000105.1"/>
</dbReference>
<dbReference type="Pfam" id="PF05838">
    <property type="entry name" value="Glyco_hydro_108"/>
    <property type="match status" value="1"/>
</dbReference>
<dbReference type="Proteomes" id="UP001139516">
    <property type="component" value="Unassembled WGS sequence"/>
</dbReference>
<reference evidence="3" key="1">
    <citation type="submission" date="2022-04" db="EMBL/GenBank/DDBJ databases">
        <title>Roseomonas acroporae sp. nov., isolated from coral Acropora digitifera.</title>
        <authorList>
            <person name="Sun H."/>
        </authorList>
    </citation>
    <scope>NUCLEOTIDE SEQUENCE</scope>
    <source>
        <strain evidence="3">NAR14</strain>
    </source>
</reference>
<gene>
    <name evidence="3" type="ORF">M0638_22215</name>
</gene>
<name>A0A9X2BYM7_9PROT</name>
<evidence type="ECO:0000259" key="2">
    <source>
        <dbReference type="Pfam" id="PF09374"/>
    </source>
</evidence>
<dbReference type="SUPFAM" id="SSF53955">
    <property type="entry name" value="Lysozyme-like"/>
    <property type="match status" value="1"/>
</dbReference>
<dbReference type="InterPro" id="IPR018537">
    <property type="entry name" value="Peptidoglycan-bd_3"/>
</dbReference>
<organism evidence="3 4">
    <name type="scientific">Roseomonas acroporae</name>
    <dbReference type="NCBI Taxonomy" id="2937791"/>
    <lineage>
        <taxon>Bacteria</taxon>
        <taxon>Pseudomonadati</taxon>
        <taxon>Pseudomonadota</taxon>
        <taxon>Alphaproteobacteria</taxon>
        <taxon>Acetobacterales</taxon>
        <taxon>Roseomonadaceae</taxon>
        <taxon>Roseomonas</taxon>
    </lineage>
</organism>
<keyword evidence="4" id="KW-1185">Reference proteome</keyword>
<evidence type="ECO:0000259" key="1">
    <source>
        <dbReference type="Pfam" id="PF05838"/>
    </source>
</evidence>
<feature type="domain" description="TtsA-like Glycoside hydrolase family 108" evidence="1">
    <location>
        <begin position="21"/>
        <end position="94"/>
    </location>
</feature>
<dbReference type="EMBL" id="JALPRX010000105">
    <property type="protein sequence ID" value="MCK8787094.1"/>
    <property type="molecule type" value="Genomic_DNA"/>
</dbReference>
<evidence type="ECO:0000313" key="4">
    <source>
        <dbReference type="Proteomes" id="UP001139516"/>
    </source>
</evidence>
<dbReference type="AlphaFoldDB" id="A0A9X2BYM7"/>
<accession>A0A9X2BYM7</accession>
<dbReference type="InterPro" id="IPR023346">
    <property type="entry name" value="Lysozyme-like_dom_sf"/>
</dbReference>
<sequence>MNHFPEFFDFILAPNNDGQPYHLDPRDPGGMTAWGVIAATWASYHGKPLAWATKARMQKITREDVRPIYRQEYWDRWRCDELPAGIDLVVADMSCGNMVQAPIILQRLLGVAQDGKIGPITVAKAHAVRDVAGFLDRYETGRIAFYRTLSTWPIYGGGWSRRAREATALGKRLAGVGMPVAA</sequence>
<dbReference type="Pfam" id="PF09374">
    <property type="entry name" value="PG_binding_3"/>
    <property type="match status" value="1"/>
</dbReference>
<proteinExistence type="predicted"/>